<evidence type="ECO:0000313" key="4">
    <source>
        <dbReference type="EMBL" id="KAL0841854.1"/>
    </source>
</evidence>
<keyword evidence="2" id="KW-0560">Oxidoreductase</keyword>
<evidence type="ECO:0008006" key="6">
    <source>
        <dbReference type="Google" id="ProtNLM"/>
    </source>
</evidence>
<proteinExistence type="inferred from homology"/>
<dbReference type="PANTHER" id="PTHR44229:SF8">
    <property type="entry name" value="ALCOHOL DEHYDROGENASE-RELATED"/>
    <property type="match status" value="1"/>
</dbReference>
<dbReference type="AlphaFoldDB" id="A0ABD0TFK4"/>
<dbReference type="Pfam" id="PF00106">
    <property type="entry name" value="adh_short"/>
    <property type="match status" value="1"/>
</dbReference>
<comment type="similarity">
    <text evidence="1 3">Belongs to the short-chain dehydrogenases/reductases (SDR) family.</text>
</comment>
<sequence>MVYEVKGKVFLVTGAANGIGAWFVRYVLEEDPKHVAILDLNENAGVELQNELNSKYGANKTKFYKCDVTNEDQLFAAYKSVVDDQGGLDVVVNNAGILNDSLKTYKKEIEINVTALVTSTIKGLELMRKDEGGRGGTIINMSSIAALHSAPVFPVYFSTKSFVLQFGNCLSHEENYSRTGVRIITMCFGVTDTALYDNLGSFDKGMQKVIPEKVAVYPSQKVQTASKATVEAFKKGENGSIWLSTSEKPVRDITDVVKKAYGLLEELVF</sequence>
<dbReference type="Gene3D" id="3.40.50.720">
    <property type="entry name" value="NAD(P)-binding Rossmann-like Domain"/>
    <property type="match status" value="1"/>
</dbReference>
<dbReference type="InterPro" id="IPR036291">
    <property type="entry name" value="NAD(P)-bd_dom_sf"/>
</dbReference>
<protein>
    <recommendedName>
        <fullName evidence="6">15-hydroxyprostaglandin dehydrogenase [NAD(+)]-like</fullName>
    </recommendedName>
</protein>
<accession>A0ABD0TFK4</accession>
<name>A0ABD0TFK4_LOXSC</name>
<dbReference type="PRINTS" id="PR00081">
    <property type="entry name" value="GDHRDH"/>
</dbReference>
<evidence type="ECO:0000313" key="5">
    <source>
        <dbReference type="Proteomes" id="UP001549921"/>
    </source>
</evidence>
<dbReference type="GO" id="GO:0016491">
    <property type="term" value="F:oxidoreductase activity"/>
    <property type="evidence" value="ECO:0007669"/>
    <property type="project" value="UniProtKB-KW"/>
</dbReference>
<comment type="caution">
    <text evidence="4">The sequence shown here is derived from an EMBL/GenBank/DDBJ whole genome shotgun (WGS) entry which is preliminary data.</text>
</comment>
<reference evidence="4 5" key="1">
    <citation type="submission" date="2024-06" db="EMBL/GenBank/DDBJ databases">
        <title>A chromosome-level genome assembly of beet webworm, Loxostege sticticalis.</title>
        <authorList>
            <person name="Zhang Y."/>
        </authorList>
    </citation>
    <scope>NUCLEOTIDE SEQUENCE [LARGE SCALE GENOMIC DNA]</scope>
    <source>
        <strain evidence="4">AQ028</strain>
        <tissue evidence="4">Male pupae</tissue>
    </source>
</reference>
<dbReference type="EMBL" id="JBEDNZ010000005">
    <property type="protein sequence ID" value="KAL0841854.1"/>
    <property type="molecule type" value="Genomic_DNA"/>
</dbReference>
<dbReference type="PANTHER" id="PTHR44229">
    <property type="entry name" value="15-HYDROXYPROSTAGLANDIN DEHYDROGENASE [NAD(+)]"/>
    <property type="match status" value="1"/>
</dbReference>
<dbReference type="InterPro" id="IPR002347">
    <property type="entry name" value="SDR_fam"/>
</dbReference>
<evidence type="ECO:0000256" key="1">
    <source>
        <dbReference type="ARBA" id="ARBA00006484"/>
    </source>
</evidence>
<evidence type="ECO:0000256" key="3">
    <source>
        <dbReference type="RuleBase" id="RU000363"/>
    </source>
</evidence>
<dbReference type="Proteomes" id="UP001549921">
    <property type="component" value="Unassembled WGS sequence"/>
</dbReference>
<dbReference type="SUPFAM" id="SSF51735">
    <property type="entry name" value="NAD(P)-binding Rossmann-fold domains"/>
    <property type="match status" value="1"/>
</dbReference>
<organism evidence="4 5">
    <name type="scientific">Loxostege sticticalis</name>
    <name type="common">Beet webworm moth</name>
    <dbReference type="NCBI Taxonomy" id="481309"/>
    <lineage>
        <taxon>Eukaryota</taxon>
        <taxon>Metazoa</taxon>
        <taxon>Ecdysozoa</taxon>
        <taxon>Arthropoda</taxon>
        <taxon>Hexapoda</taxon>
        <taxon>Insecta</taxon>
        <taxon>Pterygota</taxon>
        <taxon>Neoptera</taxon>
        <taxon>Endopterygota</taxon>
        <taxon>Lepidoptera</taxon>
        <taxon>Glossata</taxon>
        <taxon>Ditrysia</taxon>
        <taxon>Pyraloidea</taxon>
        <taxon>Crambidae</taxon>
        <taxon>Pyraustinae</taxon>
        <taxon>Loxostege</taxon>
    </lineage>
</organism>
<dbReference type="PRINTS" id="PR00080">
    <property type="entry name" value="SDRFAMILY"/>
</dbReference>
<evidence type="ECO:0000256" key="2">
    <source>
        <dbReference type="ARBA" id="ARBA00023002"/>
    </source>
</evidence>
<gene>
    <name evidence="4" type="ORF">ABMA28_014093</name>
</gene>